<dbReference type="InterPro" id="IPR013701">
    <property type="entry name" value="Lhr-like_DEAD/DEAH_assoc"/>
</dbReference>
<keyword evidence="6" id="KW-0238">DNA-binding</keyword>
<evidence type="ECO:0008006" key="14">
    <source>
        <dbReference type="Google" id="ProtNLM"/>
    </source>
</evidence>
<dbReference type="SMART" id="SM00490">
    <property type="entry name" value="HELICc"/>
    <property type="match status" value="1"/>
</dbReference>
<dbReference type="InterPro" id="IPR055368">
    <property type="entry name" value="WH3_Lhr"/>
</dbReference>
<feature type="compositionally biased region" description="Basic residues" evidence="9">
    <location>
        <begin position="1333"/>
        <end position="1346"/>
    </location>
</feature>
<dbReference type="GO" id="GO:0003677">
    <property type="term" value="F:DNA binding"/>
    <property type="evidence" value="ECO:0007669"/>
    <property type="project" value="UniProtKB-KW"/>
</dbReference>
<protein>
    <recommendedName>
        <fullName evidence="14">ATP-dependent helicase Lhr and Lhr-like helicase</fullName>
    </recommendedName>
</protein>
<keyword evidence="7" id="KW-0234">DNA repair</keyword>
<dbReference type="EMBL" id="MQVR01000055">
    <property type="protein sequence ID" value="OKL53541.1"/>
    <property type="molecule type" value="Genomic_DNA"/>
</dbReference>
<dbReference type="OrthoDB" id="9815222at2"/>
<evidence type="ECO:0000259" key="11">
    <source>
        <dbReference type="PROSITE" id="PS51194"/>
    </source>
</evidence>
<evidence type="ECO:0000256" key="8">
    <source>
        <dbReference type="ARBA" id="ARBA00023235"/>
    </source>
</evidence>
<evidence type="ECO:0000256" key="5">
    <source>
        <dbReference type="ARBA" id="ARBA00022840"/>
    </source>
</evidence>
<gene>
    <name evidence="12" type="ORF">BSZ39_09005</name>
</gene>
<keyword evidence="3" id="KW-0378">Hydrolase</keyword>
<dbReference type="PANTHER" id="PTHR47962">
    <property type="entry name" value="ATP-DEPENDENT HELICASE LHR-RELATED-RELATED"/>
    <property type="match status" value="1"/>
</dbReference>
<evidence type="ECO:0000256" key="7">
    <source>
        <dbReference type="ARBA" id="ARBA00023204"/>
    </source>
</evidence>
<dbReference type="InterPro" id="IPR001650">
    <property type="entry name" value="Helicase_C-like"/>
</dbReference>
<keyword evidence="2" id="KW-0227">DNA damage</keyword>
<dbReference type="PROSITE" id="PS51194">
    <property type="entry name" value="HELICASE_CTER"/>
    <property type="match status" value="1"/>
</dbReference>
<dbReference type="Pfam" id="PF23236">
    <property type="entry name" value="WHD_2nd_Lhr"/>
    <property type="match status" value="1"/>
</dbReference>
<evidence type="ECO:0000256" key="1">
    <source>
        <dbReference type="ARBA" id="ARBA00022741"/>
    </source>
</evidence>
<dbReference type="SMART" id="SM00487">
    <property type="entry name" value="DEXDc"/>
    <property type="match status" value="1"/>
</dbReference>
<evidence type="ECO:0000259" key="10">
    <source>
        <dbReference type="PROSITE" id="PS51192"/>
    </source>
</evidence>
<keyword evidence="4" id="KW-0347">Helicase</keyword>
<dbReference type="GO" id="GO:0004386">
    <property type="term" value="F:helicase activity"/>
    <property type="evidence" value="ECO:0007669"/>
    <property type="project" value="UniProtKB-KW"/>
</dbReference>
<dbReference type="GO" id="GO:0016887">
    <property type="term" value="F:ATP hydrolysis activity"/>
    <property type="evidence" value="ECO:0007669"/>
    <property type="project" value="TreeGrafter"/>
</dbReference>
<dbReference type="InterPro" id="IPR045628">
    <property type="entry name" value="Lhr_WH_dom"/>
</dbReference>
<dbReference type="PANTHER" id="PTHR47962:SF5">
    <property type="entry name" value="ATP-DEPENDENT HELICASE LHR-RELATED"/>
    <property type="match status" value="1"/>
</dbReference>
<dbReference type="RefSeq" id="WP_073717009.1">
    <property type="nucleotide sequence ID" value="NZ_MQVR01000055.1"/>
</dbReference>
<dbReference type="InterPro" id="IPR055367">
    <property type="entry name" value="WH4_Lhr"/>
</dbReference>
<keyword evidence="1" id="KW-0547">Nucleotide-binding</keyword>
<dbReference type="Pfam" id="PF08494">
    <property type="entry name" value="DEAD_assoc"/>
    <property type="match status" value="1"/>
</dbReference>
<evidence type="ECO:0000256" key="2">
    <source>
        <dbReference type="ARBA" id="ARBA00022763"/>
    </source>
</evidence>
<keyword evidence="13" id="KW-1185">Reference proteome</keyword>
<dbReference type="Pfam" id="PF23234">
    <property type="entry name" value="WHD_4th_Lhr"/>
    <property type="match status" value="1"/>
</dbReference>
<dbReference type="PROSITE" id="PS51192">
    <property type="entry name" value="HELICASE_ATP_BIND_1"/>
    <property type="match status" value="1"/>
</dbReference>
<feature type="domain" description="Helicase C-terminal" evidence="11">
    <location>
        <begin position="340"/>
        <end position="491"/>
    </location>
</feature>
<dbReference type="InterPro" id="IPR027417">
    <property type="entry name" value="P-loop_NTPase"/>
</dbReference>
<dbReference type="Pfam" id="PF23235">
    <property type="entry name" value="WHD_3rd_Lhr"/>
    <property type="match status" value="1"/>
</dbReference>
<evidence type="ECO:0000313" key="13">
    <source>
        <dbReference type="Proteomes" id="UP000185628"/>
    </source>
</evidence>
<dbReference type="InterPro" id="IPR055369">
    <property type="entry name" value="WH2_Lhr"/>
</dbReference>
<dbReference type="Proteomes" id="UP000185628">
    <property type="component" value="Unassembled WGS sequence"/>
</dbReference>
<proteinExistence type="predicted"/>
<keyword evidence="5" id="KW-0067">ATP-binding</keyword>
<dbReference type="Pfam" id="PF19306">
    <property type="entry name" value="WHD_Lhr"/>
    <property type="match status" value="1"/>
</dbReference>
<feature type="region of interest" description="Disordered" evidence="9">
    <location>
        <begin position="300"/>
        <end position="328"/>
    </location>
</feature>
<comment type="caution">
    <text evidence="12">The sequence shown here is derived from an EMBL/GenBank/DDBJ whole genome shotgun (WGS) entry which is preliminary data.</text>
</comment>
<evidence type="ECO:0000256" key="4">
    <source>
        <dbReference type="ARBA" id="ARBA00022806"/>
    </source>
</evidence>
<dbReference type="InterPro" id="IPR011545">
    <property type="entry name" value="DEAD/DEAH_box_helicase_dom"/>
</dbReference>
<name>A0A1Q5Q130_9ACTO</name>
<dbReference type="Pfam" id="PF00271">
    <property type="entry name" value="Helicase_C"/>
    <property type="match status" value="1"/>
</dbReference>
<dbReference type="CDD" id="cd18796">
    <property type="entry name" value="SF2_C_LHR"/>
    <property type="match status" value="1"/>
</dbReference>
<feature type="region of interest" description="Disordered" evidence="9">
    <location>
        <begin position="72"/>
        <end position="93"/>
    </location>
</feature>
<dbReference type="InterPro" id="IPR052511">
    <property type="entry name" value="ATP-dep_Helicase"/>
</dbReference>
<dbReference type="GO" id="GO:0006281">
    <property type="term" value="P:DNA repair"/>
    <property type="evidence" value="ECO:0007669"/>
    <property type="project" value="UniProtKB-KW"/>
</dbReference>
<dbReference type="SUPFAM" id="SSF52540">
    <property type="entry name" value="P-loop containing nucleoside triphosphate hydrolases"/>
    <property type="match status" value="1"/>
</dbReference>
<evidence type="ECO:0000256" key="6">
    <source>
        <dbReference type="ARBA" id="ARBA00023125"/>
    </source>
</evidence>
<dbReference type="GO" id="GO:0005524">
    <property type="term" value="F:ATP binding"/>
    <property type="evidence" value="ECO:0007669"/>
    <property type="project" value="UniProtKB-KW"/>
</dbReference>
<evidence type="ECO:0000313" key="12">
    <source>
        <dbReference type="EMBL" id="OKL53541.1"/>
    </source>
</evidence>
<evidence type="ECO:0000256" key="9">
    <source>
        <dbReference type="SAM" id="MobiDB-lite"/>
    </source>
</evidence>
<keyword evidence="8" id="KW-0413">Isomerase</keyword>
<reference evidence="13" key="1">
    <citation type="submission" date="2016-12" db="EMBL/GenBank/DDBJ databases">
        <authorList>
            <person name="Meng X."/>
        </authorList>
    </citation>
    <scope>NUCLEOTIDE SEQUENCE [LARGE SCALE GENOMIC DNA]</scope>
    <source>
        <strain evidence="13">DSM 19116</strain>
    </source>
</reference>
<feature type="region of interest" description="Disordered" evidence="9">
    <location>
        <begin position="1317"/>
        <end position="1351"/>
    </location>
</feature>
<evidence type="ECO:0000256" key="3">
    <source>
        <dbReference type="ARBA" id="ARBA00022801"/>
    </source>
</evidence>
<dbReference type="Pfam" id="PF00270">
    <property type="entry name" value="DEAD"/>
    <property type="match status" value="1"/>
</dbReference>
<dbReference type="InterPro" id="IPR014001">
    <property type="entry name" value="Helicase_ATP-bd"/>
</dbReference>
<sequence length="1610" mass="169545">MTDEALASFSAVTRHWFGAVFREPTPAQAGAWEAIARGEDTLVVAPTGSGKTLAAFLFALDRTLLPGAAEGTSARAGAGAGAEAREGSEGSPGGVQVIYLSPLKALGTDIERNLRSPLVGIARAASHHGQATREVRVGIRTGDTTPAERRRQLSDPPDILITTPESLYLLLTSSAREGLRDVHTVIVDEIHAVAGTKRGSHLAVSLARLDAIQRGPAPQRIGLSATVRPVDTVARFLGGARPVTVVDPASPRAIDLTVRGSVPDMTDLAGGPALADAGQSAAGAGVPSVGQLVDPRLASATVGEKSASEGAGADESESAGEDAVAGASEAEARPGSIWPYLEAHIAELIGQHRSTIVFTNSRGQAERLTARLNELAEAPIARAHHGSVSKEQRAQIEDALKAGELTCVVATSSLELGIDMGDVDLVIQVTTPPSVASGLQRVGRAGHQVGQTSRGVFFPTHRADVVASAVVVQRMRDGQLEELRTPANPLDILAQQTVAAAAMEDLDVDAWFALLRTTAPFANLPRALFEATLDMLAGRYPSDEFAELRPRIVWDRAAGVLSGRPGAQRLAVTSGGTIPDRGLFPVYLAGGDDDGEKRRAPLRVGELDEEMVYESRTGDVIALGASSWRITEITHDRVSVIPAPGLPSKVPFWHGEGGGRPAELGEAIGEFVRTVGERGSGSRGGVSDDLDNDARANLTDYLAEQRAATGTLPSDRTLVVERFEDELGDWRVVLLSPYGLKVHAPWALAIGERIEEAYGTAGDVQASDDGIVLRLPRTDAPPEIAPLISFEPGEIEDVVVRRLGASALFAARFRECAARALLLPRRYPGKRSPLWQQRRRSAQLLDVARGYPDFPIIFETLRECLADVYDVAALARLLARIAAREVAVVEVETASASPFAQSLLFSYVGQFLYEGDQPLAERKAAVLALDQGLLDELLGRARLRELFDADVIVAVEADLQRLSTKRRLAGGAEAVADLLRLLGPLSADELAARLQGPDGSGADADDATAAATAAAWADELVAQSRAVLVRLADSEVYVAIEDAARTRDVYGVVLPPGVPRTFLEPVAEPLRDVVARYARTHAPFTLKGAAADLALAPGVIEHALVALKDAGRVTDGEFTPGIDGVEWVDTRVLAQIRRRCLAVLRSEVEPVDQRAYARFLPAFHHLEAPLTGTDGLLTAIDQLAGVALPASAWESLVLPPRVADYAPHLLDAALATGEVIVTGAGRLGADDGWIAFHLAEAADLTLAEPTEEPAGLAARICDVLAGGGGFRHGEILQALADAGERASGEDVTDALWELFFSGHVTNDSLAALRSRLRRGGTHRAKSAPPSRRSSLRRGAGRLRPPRLARGSLSTTNVAGSLAVAVEQAAGRWSLVRRGELEAHIRASATAELMLDRHGVVTRGSLLREDVPGGFAALYRVLATLEDAGSVRRGHFIAHLGGAQFAHAATVDLLRDAARADGTANDAEAARETADSGAPPIRTLALAASDPANAYGAALAWPEPVSVDDEAPRHRPARRAGGVVILHGGDLLAYIERGGRSLLIFTDDASAFADLGPAIARVVAAGALARVTIESVAGVPILSRHPLAAAVKDSLTAAGFTATPKGMRLRA</sequence>
<organism evidence="12 13">
    <name type="scientific">Bowdeniella nasicola</name>
    <dbReference type="NCBI Taxonomy" id="208480"/>
    <lineage>
        <taxon>Bacteria</taxon>
        <taxon>Bacillati</taxon>
        <taxon>Actinomycetota</taxon>
        <taxon>Actinomycetes</taxon>
        <taxon>Actinomycetales</taxon>
        <taxon>Actinomycetaceae</taxon>
        <taxon>Bowdeniella</taxon>
    </lineage>
</organism>
<dbReference type="Gene3D" id="3.40.50.300">
    <property type="entry name" value="P-loop containing nucleotide triphosphate hydrolases"/>
    <property type="match status" value="2"/>
</dbReference>
<feature type="domain" description="Helicase ATP-binding" evidence="10">
    <location>
        <begin position="32"/>
        <end position="245"/>
    </location>
</feature>
<accession>A0A1Q5Q130</accession>